<evidence type="ECO:0000313" key="2">
    <source>
        <dbReference type="Proteomes" id="UP000215185"/>
    </source>
</evidence>
<evidence type="ECO:0008006" key="3">
    <source>
        <dbReference type="Google" id="ProtNLM"/>
    </source>
</evidence>
<dbReference type="Gene3D" id="2.60.120.560">
    <property type="entry name" value="Exo-inulinase, domain 1"/>
    <property type="match status" value="1"/>
</dbReference>
<dbReference type="STRING" id="1123308.GCA_000380085_00934"/>
<name>A0A239SPE5_9STRE</name>
<evidence type="ECO:0000313" key="1">
    <source>
        <dbReference type="EMBL" id="SNU87132.1"/>
    </source>
</evidence>
<sequence>MKKEFAMQKEFFEAIHTRVTERMLDGEQVLQVEKIEKIWDFDENTYAKLKHFTFTNGTIEVSVRSQLLPDAPALARGFIGLAFRIDDNDSRFESFYIRPTNGNHSDLVRANRASQYFAYPDYKFDYFREQGITDYEAPAEIALDEWIVLKAEISGQQAVFYVNGKKILEVADLKLGADQSGNIGLFVDIGTRGFFKDLKVISID</sequence>
<dbReference type="Proteomes" id="UP000215185">
    <property type="component" value="Chromosome 1"/>
</dbReference>
<keyword evidence="2" id="KW-1185">Reference proteome</keyword>
<reference evidence="1 2" key="1">
    <citation type="submission" date="2017-06" db="EMBL/GenBank/DDBJ databases">
        <authorList>
            <consortium name="Pathogen Informatics"/>
        </authorList>
    </citation>
    <scope>NUCLEOTIDE SEQUENCE [LARGE SCALE GENOMIC DNA]</scope>
    <source>
        <strain evidence="1 2">NCTC13788</strain>
    </source>
</reference>
<dbReference type="KEGG" id="smen:SAMEA4412692_0523"/>
<dbReference type="eggNOG" id="COG3403">
    <property type="taxonomic scope" value="Bacteria"/>
</dbReference>
<organism evidence="1 2">
    <name type="scientific">Streptococcus merionis</name>
    <dbReference type="NCBI Taxonomy" id="400065"/>
    <lineage>
        <taxon>Bacteria</taxon>
        <taxon>Bacillati</taxon>
        <taxon>Bacillota</taxon>
        <taxon>Bacilli</taxon>
        <taxon>Lactobacillales</taxon>
        <taxon>Streptococcaceae</taxon>
        <taxon>Streptococcus</taxon>
    </lineage>
</organism>
<accession>A0A239SPE5</accession>
<protein>
    <recommendedName>
        <fullName evidence="3">3-keto-disaccharide hydrolase domain-containing protein</fullName>
    </recommendedName>
</protein>
<dbReference type="EMBL" id="LT906439">
    <property type="protein sequence ID" value="SNU87132.1"/>
    <property type="molecule type" value="Genomic_DNA"/>
</dbReference>
<dbReference type="RefSeq" id="WP_018373507.1">
    <property type="nucleotide sequence ID" value="NZ_LT906439.1"/>
</dbReference>
<proteinExistence type="predicted"/>
<dbReference type="AlphaFoldDB" id="A0A239SPE5"/>
<gene>
    <name evidence="1" type="ORF">SAMEA4412692_00523</name>
</gene>